<dbReference type="Proteomes" id="UP000034889">
    <property type="component" value="Unassembled WGS sequence"/>
</dbReference>
<dbReference type="SUPFAM" id="SSF55021">
    <property type="entry name" value="ACT-like"/>
    <property type="match status" value="1"/>
</dbReference>
<dbReference type="InterPro" id="IPR045865">
    <property type="entry name" value="ACT-like_dom_sf"/>
</dbReference>
<evidence type="ECO:0000259" key="4">
    <source>
        <dbReference type="PROSITE" id="PS51831"/>
    </source>
</evidence>
<dbReference type="SUPFAM" id="SSF81271">
    <property type="entry name" value="TGS-like"/>
    <property type="match status" value="1"/>
</dbReference>
<dbReference type="SUPFAM" id="SSF109604">
    <property type="entry name" value="HD-domain/PDEase-like"/>
    <property type="match status" value="1"/>
</dbReference>
<gene>
    <name evidence="6" type="ORF">UW74_C0047G0013</name>
</gene>
<reference evidence="6 7" key="1">
    <citation type="journal article" date="2015" name="Nature">
        <title>rRNA introns, odd ribosomes, and small enigmatic genomes across a large radiation of phyla.</title>
        <authorList>
            <person name="Brown C.T."/>
            <person name="Hug L.A."/>
            <person name="Thomas B.C."/>
            <person name="Sharon I."/>
            <person name="Castelle C.J."/>
            <person name="Singh A."/>
            <person name="Wilkins M.J."/>
            <person name="Williams K.H."/>
            <person name="Banfield J.F."/>
        </authorList>
    </citation>
    <scope>NUCLEOTIDE SEQUENCE [LARGE SCALE GENOMIC DNA]</scope>
</reference>
<dbReference type="PANTHER" id="PTHR21262">
    <property type="entry name" value="GUANOSINE-3',5'-BIS DIPHOSPHATE 3'-PYROPHOSPHOHYDROLASE"/>
    <property type="match status" value="1"/>
</dbReference>
<dbReference type="Gene3D" id="3.10.20.30">
    <property type="match status" value="1"/>
</dbReference>
<dbReference type="Pfam" id="PF04607">
    <property type="entry name" value="RelA_SpoT"/>
    <property type="match status" value="1"/>
</dbReference>
<protein>
    <submittedName>
        <fullName evidence="6">(P)ppGpp synthetase I, SpoT/RelA</fullName>
    </submittedName>
</protein>
<dbReference type="NCBIfam" id="TIGR00691">
    <property type="entry name" value="spoT_relA"/>
    <property type="match status" value="1"/>
</dbReference>
<evidence type="ECO:0000256" key="2">
    <source>
        <dbReference type="RuleBase" id="RU003847"/>
    </source>
</evidence>
<evidence type="ECO:0000256" key="1">
    <source>
        <dbReference type="ARBA" id="ARBA00025704"/>
    </source>
</evidence>
<dbReference type="InterPro" id="IPR033655">
    <property type="entry name" value="TGS_RelA/SpoT"/>
</dbReference>
<dbReference type="Pfam" id="PF13328">
    <property type="entry name" value="HD_4"/>
    <property type="match status" value="1"/>
</dbReference>
<dbReference type="InterPro" id="IPR002912">
    <property type="entry name" value="ACT_dom"/>
</dbReference>
<comment type="pathway">
    <text evidence="1">Purine metabolism.</text>
</comment>
<dbReference type="CDD" id="cd05399">
    <property type="entry name" value="NT_Rel-Spo_like"/>
    <property type="match status" value="1"/>
</dbReference>
<evidence type="ECO:0000313" key="6">
    <source>
        <dbReference type="EMBL" id="KKT77201.1"/>
    </source>
</evidence>
<dbReference type="EMBL" id="LCJM01000047">
    <property type="protein sequence ID" value="KKT77201.1"/>
    <property type="molecule type" value="Genomic_DNA"/>
</dbReference>
<comment type="similarity">
    <text evidence="2">Belongs to the relA/spoT family.</text>
</comment>
<dbReference type="Gene3D" id="1.10.3210.10">
    <property type="entry name" value="Hypothetical protein af1432"/>
    <property type="match status" value="1"/>
</dbReference>
<dbReference type="InterPro" id="IPR004095">
    <property type="entry name" value="TGS"/>
</dbReference>
<dbReference type="PATRIC" id="fig|1618657.3.peg.498"/>
<comment type="caution">
    <text evidence="6">The sequence shown here is derived from an EMBL/GenBank/DDBJ whole genome shotgun (WGS) entry which is preliminary data.</text>
</comment>
<dbReference type="InterPro" id="IPR006674">
    <property type="entry name" value="HD_domain"/>
</dbReference>
<dbReference type="FunFam" id="3.10.20.30:FF:000002">
    <property type="entry name" value="GTP pyrophosphokinase (RelA/SpoT)"/>
    <property type="match status" value="1"/>
</dbReference>
<comment type="function">
    <text evidence="2">In eubacteria ppGpp (guanosine 3'-diphosphate 5'-diphosphate) is a mediator of the stringent response that coordinates a variety of cellular activities in response to changes in nutritional abundance.</text>
</comment>
<dbReference type="InterPro" id="IPR003607">
    <property type="entry name" value="HD/PDEase_dom"/>
</dbReference>
<dbReference type="Pfam" id="PF13291">
    <property type="entry name" value="ACT_4"/>
    <property type="match status" value="1"/>
</dbReference>
<evidence type="ECO:0000259" key="3">
    <source>
        <dbReference type="PROSITE" id="PS51671"/>
    </source>
</evidence>
<feature type="domain" description="ACT" evidence="3">
    <location>
        <begin position="492"/>
        <end position="565"/>
    </location>
</feature>
<dbReference type="PANTHER" id="PTHR21262:SF31">
    <property type="entry name" value="GTP PYROPHOSPHOKINASE"/>
    <property type="match status" value="1"/>
</dbReference>
<accession>A0A0G1K015</accession>
<dbReference type="GO" id="GO:0015969">
    <property type="term" value="P:guanosine tetraphosphate metabolic process"/>
    <property type="evidence" value="ECO:0007669"/>
    <property type="project" value="InterPro"/>
</dbReference>
<feature type="domain" description="HD" evidence="4">
    <location>
        <begin position="40"/>
        <end position="138"/>
    </location>
</feature>
<dbReference type="PROSITE" id="PS51671">
    <property type="entry name" value="ACT"/>
    <property type="match status" value="1"/>
</dbReference>
<feature type="domain" description="TGS" evidence="5">
    <location>
        <begin position="383"/>
        <end position="444"/>
    </location>
</feature>
<dbReference type="SUPFAM" id="SSF81301">
    <property type="entry name" value="Nucleotidyltransferase"/>
    <property type="match status" value="1"/>
</dbReference>
<dbReference type="SMART" id="SM00471">
    <property type="entry name" value="HDc"/>
    <property type="match status" value="1"/>
</dbReference>
<dbReference type="SMART" id="SM00954">
    <property type="entry name" value="RelA_SpoT"/>
    <property type="match status" value="1"/>
</dbReference>
<dbReference type="PROSITE" id="PS51880">
    <property type="entry name" value="TGS"/>
    <property type="match status" value="1"/>
</dbReference>
<dbReference type="InterPro" id="IPR043519">
    <property type="entry name" value="NT_sf"/>
</dbReference>
<sequence length="565" mass="64872">MLEKILTYFQNSDEKTLIKSAYDLAWRAHRDQKRESGEPYIQHPLGVALMLTKMNLDTETVAAAILHDVVEDTQYTLNDIEKNFGKTIAFLVNGVTKLDKIKYSGAEGKTENLRKMFLAMAKDIRVVLIKLADRYNNMQTLMFLSEDKQKTIALETLEIYAPIAYRLGMGELKGQLEDLAFKYLYPEKYAWLENEVTEKYETHKAHIDKLRPIIYKIFKNEEIAPLEIHARVKHFYSLYKKLLRYQMDFDKIHDLVAARIIMKNIEDCYLALGAIHQVWKPVTGLIKDYIATPKPNGYQSLHTSVFGPEGKITEIQIRTPDMHEKAENGIAAHWAYKEHNYRNYDFKIIKKELAWVEQLREWQKAVRGSDEFIQSLKIDFLKDRIFVLTPKGDALDLPEGATPVDFAYAIHSDIGHQCAGAKINGKITPLNTELQSGDAVEILIQKNKKPSEDWLGFVKTSLAKERIRSAIKLKISAFGGKNKKVKPLLATNLRVVVRDRIGILKDVTNIISSHKINILSAKSEGAKDPYHYLNFSIEPKNKQKLEELLFAIKKTKGVEEVSYKI</sequence>
<dbReference type="CDD" id="cd01668">
    <property type="entry name" value="TGS_RSH"/>
    <property type="match status" value="1"/>
</dbReference>
<evidence type="ECO:0000259" key="5">
    <source>
        <dbReference type="PROSITE" id="PS51880"/>
    </source>
</evidence>
<evidence type="ECO:0000313" key="7">
    <source>
        <dbReference type="Proteomes" id="UP000034889"/>
    </source>
</evidence>
<dbReference type="GO" id="GO:0005886">
    <property type="term" value="C:plasma membrane"/>
    <property type="evidence" value="ECO:0007669"/>
    <property type="project" value="TreeGrafter"/>
</dbReference>
<dbReference type="InterPro" id="IPR007685">
    <property type="entry name" value="RelA_SpoT"/>
</dbReference>
<dbReference type="AlphaFoldDB" id="A0A0G1K015"/>
<dbReference type="FunFam" id="1.10.3210.10:FF:000001">
    <property type="entry name" value="GTP pyrophosphokinase RelA"/>
    <property type="match status" value="1"/>
</dbReference>
<dbReference type="InterPro" id="IPR012675">
    <property type="entry name" value="Beta-grasp_dom_sf"/>
</dbReference>
<organism evidence="6 7">
    <name type="scientific">Candidatus Giovannonibacteria bacterium GW2011_GWC2_44_8</name>
    <dbReference type="NCBI Taxonomy" id="1618657"/>
    <lineage>
        <taxon>Bacteria</taxon>
        <taxon>Candidatus Giovannoniibacteriota</taxon>
    </lineage>
</organism>
<proteinExistence type="inferred from homology"/>
<dbReference type="Gene3D" id="3.30.460.10">
    <property type="entry name" value="Beta Polymerase, domain 2"/>
    <property type="match status" value="1"/>
</dbReference>
<dbReference type="InterPro" id="IPR004811">
    <property type="entry name" value="RelA/Spo_fam"/>
</dbReference>
<dbReference type="Gene3D" id="3.30.70.260">
    <property type="match status" value="1"/>
</dbReference>
<dbReference type="InterPro" id="IPR012676">
    <property type="entry name" value="TGS-like"/>
</dbReference>
<name>A0A0G1K015_9BACT</name>
<dbReference type="CDD" id="cd04876">
    <property type="entry name" value="ACT_RelA-SpoT"/>
    <property type="match status" value="1"/>
</dbReference>
<dbReference type="Pfam" id="PF02824">
    <property type="entry name" value="TGS"/>
    <property type="match status" value="1"/>
</dbReference>
<dbReference type="PROSITE" id="PS51831">
    <property type="entry name" value="HD"/>
    <property type="match status" value="1"/>
</dbReference>